<dbReference type="RefSeq" id="WP_089525067.1">
    <property type="nucleotide sequence ID" value="NZ_NMUQ01000002.1"/>
</dbReference>
<reference evidence="3 4" key="1">
    <citation type="submission" date="2017-07" db="EMBL/GenBank/DDBJ databases">
        <title>Paenibacillus herberti R33 genome sequencing and assembly.</title>
        <authorList>
            <person name="Su W."/>
        </authorList>
    </citation>
    <scope>NUCLEOTIDE SEQUENCE [LARGE SCALE GENOMIC DNA]</scope>
    <source>
        <strain evidence="3 4">R33</strain>
    </source>
</reference>
<dbReference type="Proteomes" id="UP000215145">
    <property type="component" value="Unassembled WGS sequence"/>
</dbReference>
<dbReference type="Pfam" id="PF00874">
    <property type="entry name" value="PRD"/>
    <property type="match status" value="2"/>
</dbReference>
<dbReference type="InterPro" id="IPR004341">
    <property type="entry name" value="CAT_RNA-bd_dom"/>
</dbReference>
<dbReference type="PANTHER" id="PTHR30185:SF16">
    <property type="entry name" value="PROTEIN GLCT"/>
    <property type="match status" value="1"/>
</dbReference>
<dbReference type="GO" id="GO:0003723">
    <property type="term" value="F:RNA binding"/>
    <property type="evidence" value="ECO:0007669"/>
    <property type="project" value="InterPro"/>
</dbReference>
<feature type="domain" description="PRD" evidence="2">
    <location>
        <begin position="180"/>
        <end position="286"/>
    </location>
</feature>
<dbReference type="EMBL" id="NMUQ01000002">
    <property type="protein sequence ID" value="OXM14245.1"/>
    <property type="molecule type" value="Genomic_DNA"/>
</dbReference>
<dbReference type="Pfam" id="PF03123">
    <property type="entry name" value="CAT_RBD"/>
    <property type="match status" value="1"/>
</dbReference>
<dbReference type="OrthoDB" id="9813552at2"/>
<keyword evidence="1" id="KW-0677">Repeat</keyword>
<dbReference type="InterPro" id="IPR036650">
    <property type="entry name" value="CAT_RNA-bd_dom_sf"/>
</dbReference>
<protein>
    <submittedName>
        <fullName evidence="3">Transcription antiterminator BglG</fullName>
    </submittedName>
</protein>
<dbReference type="PANTHER" id="PTHR30185">
    <property type="entry name" value="CRYPTIC BETA-GLUCOSIDE BGL OPERON ANTITERMINATOR"/>
    <property type="match status" value="1"/>
</dbReference>
<dbReference type="InterPro" id="IPR036634">
    <property type="entry name" value="PRD_sf"/>
</dbReference>
<organism evidence="3 4">
    <name type="scientific">Paenibacillus herberti</name>
    <dbReference type="NCBI Taxonomy" id="1619309"/>
    <lineage>
        <taxon>Bacteria</taxon>
        <taxon>Bacillati</taxon>
        <taxon>Bacillota</taxon>
        <taxon>Bacilli</taxon>
        <taxon>Bacillales</taxon>
        <taxon>Paenibacillaceae</taxon>
        <taxon>Paenibacillus</taxon>
    </lineage>
</organism>
<dbReference type="Gene3D" id="2.30.24.10">
    <property type="entry name" value="CAT RNA-binding domain"/>
    <property type="match status" value="1"/>
</dbReference>
<keyword evidence="4" id="KW-1185">Reference proteome</keyword>
<feature type="domain" description="PRD" evidence="2">
    <location>
        <begin position="74"/>
        <end position="179"/>
    </location>
</feature>
<dbReference type="SUPFAM" id="SSF63520">
    <property type="entry name" value="PTS-regulatory domain, PRD"/>
    <property type="match status" value="2"/>
</dbReference>
<dbReference type="InterPro" id="IPR011608">
    <property type="entry name" value="PRD"/>
</dbReference>
<dbReference type="PROSITE" id="PS51372">
    <property type="entry name" value="PRD_2"/>
    <property type="match status" value="2"/>
</dbReference>
<evidence type="ECO:0000313" key="3">
    <source>
        <dbReference type="EMBL" id="OXM14245.1"/>
    </source>
</evidence>
<dbReference type="GO" id="GO:0006355">
    <property type="term" value="P:regulation of DNA-templated transcription"/>
    <property type="evidence" value="ECO:0007669"/>
    <property type="project" value="InterPro"/>
</dbReference>
<dbReference type="SMART" id="SM01061">
    <property type="entry name" value="CAT_RBD"/>
    <property type="match status" value="1"/>
</dbReference>
<dbReference type="SUPFAM" id="SSF50151">
    <property type="entry name" value="SacY-like RNA-binding domain"/>
    <property type="match status" value="1"/>
</dbReference>
<dbReference type="AlphaFoldDB" id="A0A229NWU7"/>
<gene>
    <name evidence="3" type="ORF">CGZ75_14885</name>
</gene>
<proteinExistence type="predicted"/>
<accession>A0A229NWU7</accession>
<sequence length="288" mass="32303">MSGGREYRIERAVGNNVILTVRVDTGKEYVLFGKGLGFEAKGLQTIPGDDPRIEKRYRLDDKEEAGRYRLLLEEIEPESVAIAERIVERIREDMGIPVSPKVYFALPSHIQFAVFRLHSGMEISNPFLEETKLAFPQEYAIAAEAARMIEEAFGIPIPEEEVGFLTFHVHSAAGELSAGQLARRTKLMAEMIALIEQEGEIAIPRRGSDYARLVMHLHHALDRLAEGKSATNPFADEIADKFPEMHRIAALAAEKMEKELGLPVGKNEIGFLAMHVHRLLEAYRQGDN</sequence>
<evidence type="ECO:0000313" key="4">
    <source>
        <dbReference type="Proteomes" id="UP000215145"/>
    </source>
</evidence>
<evidence type="ECO:0000256" key="1">
    <source>
        <dbReference type="ARBA" id="ARBA00022737"/>
    </source>
</evidence>
<name>A0A229NWU7_9BACL</name>
<comment type="caution">
    <text evidence="3">The sequence shown here is derived from an EMBL/GenBank/DDBJ whole genome shotgun (WGS) entry which is preliminary data.</text>
</comment>
<evidence type="ECO:0000259" key="2">
    <source>
        <dbReference type="PROSITE" id="PS51372"/>
    </source>
</evidence>
<dbReference type="Gene3D" id="1.10.1790.10">
    <property type="entry name" value="PRD domain"/>
    <property type="match status" value="2"/>
</dbReference>
<dbReference type="InterPro" id="IPR050661">
    <property type="entry name" value="BglG_antiterminators"/>
</dbReference>